<evidence type="ECO:0000256" key="1">
    <source>
        <dbReference type="ARBA" id="ARBA00022801"/>
    </source>
</evidence>
<name>A0A4V2SUC2_9PSEU</name>
<dbReference type="Pfam" id="PF03403">
    <property type="entry name" value="PAF-AH_p_II"/>
    <property type="match status" value="1"/>
</dbReference>
<keyword evidence="5" id="KW-1185">Reference proteome</keyword>
<evidence type="ECO:0000313" key="5">
    <source>
        <dbReference type="Proteomes" id="UP000294911"/>
    </source>
</evidence>
<protein>
    <recommendedName>
        <fullName evidence="6">Platelet-activating factor acetylhydrolase</fullName>
    </recommendedName>
</protein>
<dbReference type="EMBL" id="SLXQ01000003">
    <property type="protein sequence ID" value="TCP54096.1"/>
    <property type="molecule type" value="Genomic_DNA"/>
</dbReference>
<proteinExistence type="predicted"/>
<keyword evidence="3" id="KW-0443">Lipid metabolism</keyword>
<evidence type="ECO:0000313" key="4">
    <source>
        <dbReference type="EMBL" id="TCP54096.1"/>
    </source>
</evidence>
<organism evidence="4 5">
    <name type="scientific">Tamaricihabitans halophyticus</name>
    <dbReference type="NCBI Taxonomy" id="1262583"/>
    <lineage>
        <taxon>Bacteria</taxon>
        <taxon>Bacillati</taxon>
        <taxon>Actinomycetota</taxon>
        <taxon>Actinomycetes</taxon>
        <taxon>Pseudonocardiales</taxon>
        <taxon>Pseudonocardiaceae</taxon>
        <taxon>Tamaricihabitans</taxon>
    </lineage>
</organism>
<evidence type="ECO:0000256" key="2">
    <source>
        <dbReference type="ARBA" id="ARBA00022963"/>
    </source>
</evidence>
<dbReference type="AlphaFoldDB" id="A0A4V2SUC2"/>
<dbReference type="InterPro" id="IPR029058">
    <property type="entry name" value="AB_hydrolase_fold"/>
</dbReference>
<dbReference type="PANTHER" id="PTHR10272">
    <property type="entry name" value="PLATELET-ACTIVATING FACTOR ACETYLHYDROLASE"/>
    <property type="match status" value="1"/>
</dbReference>
<evidence type="ECO:0000256" key="3">
    <source>
        <dbReference type="ARBA" id="ARBA00023098"/>
    </source>
</evidence>
<evidence type="ECO:0008006" key="6">
    <source>
        <dbReference type="Google" id="ProtNLM"/>
    </source>
</evidence>
<dbReference type="PANTHER" id="PTHR10272:SF0">
    <property type="entry name" value="PLATELET-ACTIVATING FACTOR ACETYLHYDROLASE"/>
    <property type="match status" value="1"/>
</dbReference>
<reference evidence="4 5" key="1">
    <citation type="submission" date="2019-03" db="EMBL/GenBank/DDBJ databases">
        <title>Genomic Encyclopedia of Type Strains, Phase IV (KMG-IV): sequencing the most valuable type-strain genomes for metagenomic binning, comparative biology and taxonomic classification.</title>
        <authorList>
            <person name="Goeker M."/>
        </authorList>
    </citation>
    <scope>NUCLEOTIDE SEQUENCE [LARGE SCALE GENOMIC DNA]</scope>
    <source>
        <strain evidence="4 5">DSM 45765</strain>
    </source>
</reference>
<gene>
    <name evidence="4" type="ORF">EV191_103137</name>
</gene>
<dbReference type="SUPFAM" id="SSF53474">
    <property type="entry name" value="alpha/beta-Hydrolases"/>
    <property type="match status" value="1"/>
</dbReference>
<comment type="caution">
    <text evidence="4">The sequence shown here is derived from an EMBL/GenBank/DDBJ whole genome shotgun (WGS) entry which is preliminary data.</text>
</comment>
<dbReference type="GO" id="GO:0003847">
    <property type="term" value="F:1-alkyl-2-acetylglycerophosphocholine esterase activity"/>
    <property type="evidence" value="ECO:0007669"/>
    <property type="project" value="TreeGrafter"/>
</dbReference>
<keyword evidence="1" id="KW-0378">Hydrolase</keyword>
<dbReference type="GO" id="GO:0016042">
    <property type="term" value="P:lipid catabolic process"/>
    <property type="evidence" value="ECO:0007669"/>
    <property type="project" value="UniProtKB-KW"/>
</dbReference>
<keyword evidence="2" id="KW-0442">Lipid degradation</keyword>
<accession>A0A4V2SUC2</accession>
<dbReference type="Proteomes" id="UP000294911">
    <property type="component" value="Unassembled WGS sequence"/>
</dbReference>
<dbReference type="Gene3D" id="3.40.50.1820">
    <property type="entry name" value="alpha/beta hydrolase"/>
    <property type="match status" value="1"/>
</dbReference>
<sequence>MVPPSEAGEDGGMRTSHKLGRWIAAGSAVAAVGMLAATLPVSAASAVTSDLAQLSLPEPTGPYPVGTTELHLVDESRANPWPGDQVDRELMVSVFYPASRTAGYPSAPYMRPRAAAHFDAETSGLPSGKVDWARTETHAVLGAPVAPGERPVLLYSPGAGDPRTWNTGMVAELASRGYVVITIDNTYESPEVEFPDGSLITMLPPGDDVNAYLKKAVDVRVADTSFVLDELTRLNDGARMTGVPAGFAGTLDLTRVGMFGQSAGGSTAATAMHADPRIRAGINMDGNLTWLDGSLMPVAEDGLDRPLLLLGQGGPTDTGPGWTAFRENTKGWTQERVLRGSAHSSFTDAQAVVPQFDLPPDEREDKIGTIDPTVSIRIQHAWIAGFFDRWL</sequence>